<dbReference type="GO" id="GO:0016998">
    <property type="term" value="P:cell wall macromolecule catabolic process"/>
    <property type="evidence" value="ECO:0007669"/>
    <property type="project" value="InterPro"/>
</dbReference>
<dbReference type="GO" id="GO:0009253">
    <property type="term" value="P:peptidoglycan catabolic process"/>
    <property type="evidence" value="ECO:0007669"/>
    <property type="project" value="InterPro"/>
</dbReference>
<dbReference type="GO" id="GO:0003796">
    <property type="term" value="F:lysozyme activity"/>
    <property type="evidence" value="ECO:0007669"/>
    <property type="project" value="InterPro"/>
</dbReference>
<dbReference type="PROSITE" id="PS51904">
    <property type="entry name" value="GLYCOSYL_HYDROL_F25_2"/>
    <property type="match status" value="1"/>
</dbReference>
<evidence type="ECO:0000256" key="1">
    <source>
        <dbReference type="ARBA" id="ARBA00010646"/>
    </source>
</evidence>
<dbReference type="OrthoDB" id="9802228at2"/>
<dbReference type="GO" id="GO:0016052">
    <property type="term" value="P:carbohydrate catabolic process"/>
    <property type="evidence" value="ECO:0007669"/>
    <property type="project" value="TreeGrafter"/>
</dbReference>
<gene>
    <name evidence="4" type="ORF">DFR42_110165</name>
</gene>
<name>A0A318IWE9_9BURK</name>
<dbReference type="SUPFAM" id="SSF51445">
    <property type="entry name" value="(Trans)glycosidases"/>
    <property type="match status" value="1"/>
</dbReference>
<dbReference type="InterPro" id="IPR018077">
    <property type="entry name" value="Glyco_hydro_fam25_subgr"/>
</dbReference>
<dbReference type="Gene3D" id="3.20.20.80">
    <property type="entry name" value="Glycosidases"/>
    <property type="match status" value="1"/>
</dbReference>
<dbReference type="SMART" id="SM00641">
    <property type="entry name" value="Glyco_25"/>
    <property type="match status" value="1"/>
</dbReference>
<keyword evidence="5" id="KW-1185">Reference proteome</keyword>
<comment type="similarity">
    <text evidence="1">Belongs to the glycosyl hydrolase 25 family.</text>
</comment>
<dbReference type="AlphaFoldDB" id="A0A318IWE9"/>
<evidence type="ECO:0000256" key="2">
    <source>
        <dbReference type="ARBA" id="ARBA00022801"/>
    </source>
</evidence>
<keyword evidence="3" id="KW-0326">Glycosidase</keyword>
<organism evidence="4 5">
    <name type="scientific">Undibacterium pigrum</name>
    <dbReference type="NCBI Taxonomy" id="401470"/>
    <lineage>
        <taxon>Bacteria</taxon>
        <taxon>Pseudomonadati</taxon>
        <taxon>Pseudomonadota</taxon>
        <taxon>Betaproteobacteria</taxon>
        <taxon>Burkholderiales</taxon>
        <taxon>Oxalobacteraceae</taxon>
        <taxon>Undibacterium</taxon>
    </lineage>
</organism>
<dbReference type="RefSeq" id="WP_110257449.1">
    <property type="nucleotide sequence ID" value="NZ_QJKB01000010.1"/>
</dbReference>
<protein>
    <submittedName>
        <fullName evidence="4">Lysozyme</fullName>
    </submittedName>
</protein>
<dbReference type="Pfam" id="PF01183">
    <property type="entry name" value="Glyco_hydro_25"/>
    <property type="match status" value="1"/>
</dbReference>
<comment type="caution">
    <text evidence="4">The sequence shown here is derived from an EMBL/GenBank/DDBJ whole genome shotgun (WGS) entry which is preliminary data.</text>
</comment>
<dbReference type="InterPro" id="IPR002053">
    <property type="entry name" value="Glyco_hydro_25"/>
</dbReference>
<reference evidence="4 5" key="1">
    <citation type="submission" date="2018-05" db="EMBL/GenBank/DDBJ databases">
        <title>Genomic Encyclopedia of Type Strains, Phase IV (KMG-IV): sequencing the most valuable type-strain genomes for metagenomic binning, comparative biology and taxonomic classification.</title>
        <authorList>
            <person name="Goeker M."/>
        </authorList>
    </citation>
    <scope>NUCLEOTIDE SEQUENCE [LARGE SCALE GENOMIC DNA]</scope>
    <source>
        <strain evidence="4 5">DSM 19792</strain>
    </source>
</reference>
<evidence type="ECO:0000256" key="3">
    <source>
        <dbReference type="ARBA" id="ARBA00023295"/>
    </source>
</evidence>
<accession>A0A318IWE9</accession>
<dbReference type="PANTHER" id="PTHR34135">
    <property type="entry name" value="LYSOZYME"/>
    <property type="match status" value="1"/>
</dbReference>
<proteinExistence type="inferred from homology"/>
<dbReference type="EMBL" id="QJKB01000010">
    <property type="protein sequence ID" value="PXX39799.1"/>
    <property type="molecule type" value="Genomic_DNA"/>
</dbReference>
<dbReference type="PANTHER" id="PTHR34135:SF2">
    <property type="entry name" value="LYSOZYME"/>
    <property type="match status" value="1"/>
</dbReference>
<keyword evidence="2" id="KW-0378">Hydrolase</keyword>
<evidence type="ECO:0000313" key="4">
    <source>
        <dbReference type="EMBL" id="PXX39799.1"/>
    </source>
</evidence>
<sequence length="206" mass="22488">MASNSIVHGIDVSHYQGTVNWYEVAAAGTGFAFAKATEGTSYQDPQFANNWFGMQAAGILRGAYHFYQGSDDPVAQANDFIHTVGTLSDYDLPPVIDLETLGGASSAALIAGVQTWLDTVEQALGRTPMIYTDTSFWDEYMNNQFSRYPLWIAEYGVSQPRLPNGWASWTFWQNSQSGTVTGVNGQVDTDVFAGSLADLQAFAARR</sequence>
<dbReference type="Proteomes" id="UP000247792">
    <property type="component" value="Unassembled WGS sequence"/>
</dbReference>
<dbReference type="InterPro" id="IPR017853">
    <property type="entry name" value="GH"/>
</dbReference>
<evidence type="ECO:0000313" key="5">
    <source>
        <dbReference type="Proteomes" id="UP000247792"/>
    </source>
</evidence>